<evidence type="ECO:0000256" key="15">
    <source>
        <dbReference type="ARBA" id="ARBA00041979"/>
    </source>
</evidence>
<keyword evidence="3" id="KW-0515">Mutator protein</keyword>
<dbReference type="InterPro" id="IPR015797">
    <property type="entry name" value="NUDIX_hydrolase-like_dom_sf"/>
</dbReference>
<proteinExistence type="inferred from homology"/>
<dbReference type="Pfam" id="PF14815">
    <property type="entry name" value="NUDIX_4"/>
    <property type="match status" value="1"/>
</dbReference>
<dbReference type="InterPro" id="IPR003561">
    <property type="entry name" value="Mutator_MutT"/>
</dbReference>
<evidence type="ECO:0000256" key="11">
    <source>
        <dbReference type="ARBA" id="ARBA00036904"/>
    </source>
</evidence>
<evidence type="ECO:0000256" key="16">
    <source>
        <dbReference type="ARBA" id="ARBA00042798"/>
    </source>
</evidence>
<feature type="domain" description="Nudix hydrolase" evidence="17">
    <location>
        <begin position="2"/>
        <end position="128"/>
    </location>
</feature>
<comment type="catalytic activity">
    <reaction evidence="11">
        <text>8-oxo-GTP + H2O = 8-oxo-GMP + diphosphate + H(+)</text>
        <dbReference type="Rhea" id="RHEA:67616"/>
        <dbReference type="ChEBI" id="CHEBI:15377"/>
        <dbReference type="ChEBI" id="CHEBI:15378"/>
        <dbReference type="ChEBI" id="CHEBI:33019"/>
        <dbReference type="ChEBI" id="CHEBI:143553"/>
        <dbReference type="ChEBI" id="CHEBI:145694"/>
    </reaction>
</comment>
<dbReference type="RefSeq" id="WP_353301264.1">
    <property type="nucleotide sequence ID" value="NZ_BAABWN010000001.1"/>
</dbReference>
<protein>
    <recommendedName>
        <fullName evidence="13">8-oxo-dGTP diphosphatase</fullName>
        <ecNumber evidence="12">3.6.1.55</ecNumber>
    </recommendedName>
    <alternativeName>
        <fullName evidence="16">7,8-dihydro-8-oxoguanine-triphosphatase</fullName>
    </alternativeName>
    <alternativeName>
        <fullName evidence="15">Mutator protein MutT</fullName>
    </alternativeName>
    <alternativeName>
        <fullName evidence="14">dGTP pyrophosphohydrolase</fullName>
    </alternativeName>
</protein>
<dbReference type="CDD" id="cd03425">
    <property type="entry name" value="NUDIX_MutT_NudA_like"/>
    <property type="match status" value="1"/>
</dbReference>
<dbReference type="PANTHER" id="PTHR47707">
    <property type="entry name" value="8-OXO-DGTP DIPHOSPHATASE"/>
    <property type="match status" value="1"/>
</dbReference>
<comment type="similarity">
    <text evidence="2">Belongs to the Nudix hydrolase family.</text>
</comment>
<dbReference type="PROSITE" id="PS51462">
    <property type="entry name" value="NUDIX"/>
    <property type="match status" value="1"/>
</dbReference>
<evidence type="ECO:0000256" key="14">
    <source>
        <dbReference type="ARBA" id="ARBA00041592"/>
    </source>
</evidence>
<evidence type="ECO:0000256" key="8">
    <source>
        <dbReference type="ARBA" id="ARBA00022842"/>
    </source>
</evidence>
<evidence type="ECO:0000313" key="19">
    <source>
        <dbReference type="Proteomes" id="UP001465153"/>
    </source>
</evidence>
<evidence type="ECO:0000256" key="13">
    <source>
        <dbReference type="ARBA" id="ARBA00040794"/>
    </source>
</evidence>
<reference evidence="18 19" key="1">
    <citation type="submission" date="2024-04" db="EMBL/GenBank/DDBJ databases">
        <title>Draft genome sequence of Sessilibacter corallicola NBRC 116591.</title>
        <authorList>
            <person name="Miyakawa T."/>
            <person name="Kusuya Y."/>
            <person name="Miura T."/>
        </authorList>
    </citation>
    <scope>NUCLEOTIDE SEQUENCE [LARGE SCALE GENOMIC DNA]</scope>
    <source>
        <strain evidence="18 19">KU-00831-HH</strain>
    </source>
</reference>
<keyword evidence="19" id="KW-1185">Reference proteome</keyword>
<keyword evidence="6" id="KW-0227">DNA damage</keyword>
<dbReference type="Gene3D" id="3.90.79.10">
    <property type="entry name" value="Nucleoside Triphosphate Pyrophosphohydrolase"/>
    <property type="match status" value="1"/>
</dbReference>
<evidence type="ECO:0000256" key="2">
    <source>
        <dbReference type="ARBA" id="ARBA00005582"/>
    </source>
</evidence>
<evidence type="ECO:0000259" key="17">
    <source>
        <dbReference type="PROSITE" id="PS51462"/>
    </source>
</evidence>
<dbReference type="Proteomes" id="UP001465153">
    <property type="component" value="Unassembled WGS sequence"/>
</dbReference>
<evidence type="ECO:0000256" key="12">
    <source>
        <dbReference type="ARBA" id="ARBA00038905"/>
    </source>
</evidence>
<organism evidence="18 19">
    <name type="scientific">Sessilibacter corallicola</name>
    <dbReference type="NCBI Taxonomy" id="2904075"/>
    <lineage>
        <taxon>Bacteria</taxon>
        <taxon>Pseudomonadati</taxon>
        <taxon>Pseudomonadota</taxon>
        <taxon>Gammaproteobacteria</taxon>
        <taxon>Cellvibrionales</taxon>
        <taxon>Cellvibrionaceae</taxon>
        <taxon>Sessilibacter</taxon>
    </lineage>
</organism>
<dbReference type="SUPFAM" id="SSF55811">
    <property type="entry name" value="Nudix"/>
    <property type="match status" value="1"/>
</dbReference>
<dbReference type="InterPro" id="IPR020476">
    <property type="entry name" value="Nudix_hydrolase"/>
</dbReference>
<evidence type="ECO:0000256" key="10">
    <source>
        <dbReference type="ARBA" id="ARBA00035861"/>
    </source>
</evidence>
<dbReference type="EC" id="3.6.1.55" evidence="12"/>
<accession>A0ABQ0A3Q7</accession>
<evidence type="ECO:0000256" key="9">
    <source>
        <dbReference type="ARBA" id="ARBA00023204"/>
    </source>
</evidence>
<dbReference type="PANTHER" id="PTHR47707:SF1">
    <property type="entry name" value="NUDIX HYDROLASE FAMILY PROTEIN"/>
    <property type="match status" value="1"/>
</dbReference>
<evidence type="ECO:0000256" key="5">
    <source>
        <dbReference type="ARBA" id="ARBA00022723"/>
    </source>
</evidence>
<dbReference type="InterPro" id="IPR029119">
    <property type="entry name" value="MutY_C"/>
</dbReference>
<evidence type="ECO:0000256" key="6">
    <source>
        <dbReference type="ARBA" id="ARBA00022763"/>
    </source>
</evidence>
<dbReference type="EMBL" id="BAABWN010000001">
    <property type="protein sequence ID" value="GAA6166280.1"/>
    <property type="molecule type" value="Genomic_DNA"/>
</dbReference>
<dbReference type="InterPro" id="IPR000086">
    <property type="entry name" value="NUDIX_hydrolase_dom"/>
</dbReference>
<evidence type="ECO:0000256" key="7">
    <source>
        <dbReference type="ARBA" id="ARBA00022801"/>
    </source>
</evidence>
<comment type="cofactor">
    <cofactor evidence="1">
        <name>Mg(2+)</name>
        <dbReference type="ChEBI" id="CHEBI:18420"/>
    </cofactor>
</comment>
<keyword evidence="5" id="KW-0479">Metal-binding</keyword>
<evidence type="ECO:0000313" key="18">
    <source>
        <dbReference type="EMBL" id="GAA6166280.1"/>
    </source>
</evidence>
<sequence>MAKRIHVAVGVIVQQGKILLAKRASHQHQGGLWEFPGGKVENGESVQKALSRELNEELAITVLSSQPLIEIVHDYSDKQVKLDVWWVDQFSGVPKGVEGQPLEWATRETITSFEFPKANVEIVEAILNSNVF</sequence>
<keyword evidence="9" id="KW-0234">DNA repair</keyword>
<dbReference type="PRINTS" id="PR00502">
    <property type="entry name" value="NUDIXFAMILY"/>
</dbReference>
<keyword evidence="4" id="KW-0235">DNA replication</keyword>
<comment type="caution">
    <text evidence="18">The sequence shown here is derived from an EMBL/GenBank/DDBJ whole genome shotgun (WGS) entry which is preliminary data.</text>
</comment>
<evidence type="ECO:0000256" key="4">
    <source>
        <dbReference type="ARBA" id="ARBA00022705"/>
    </source>
</evidence>
<keyword evidence="7" id="KW-0378">Hydrolase</keyword>
<keyword evidence="8" id="KW-0460">Magnesium</keyword>
<dbReference type="InterPro" id="IPR047127">
    <property type="entry name" value="MutT-like"/>
</dbReference>
<evidence type="ECO:0000256" key="3">
    <source>
        <dbReference type="ARBA" id="ARBA00022457"/>
    </source>
</evidence>
<gene>
    <name evidence="18" type="ORF">NBRC116591_00900</name>
</gene>
<dbReference type="NCBIfam" id="TIGR00586">
    <property type="entry name" value="mutt"/>
    <property type="match status" value="1"/>
</dbReference>
<evidence type="ECO:0000256" key="1">
    <source>
        <dbReference type="ARBA" id="ARBA00001946"/>
    </source>
</evidence>
<comment type="catalytic activity">
    <reaction evidence="10">
        <text>8-oxo-dGTP + H2O = 8-oxo-dGMP + diphosphate + H(+)</text>
        <dbReference type="Rhea" id="RHEA:31575"/>
        <dbReference type="ChEBI" id="CHEBI:15377"/>
        <dbReference type="ChEBI" id="CHEBI:15378"/>
        <dbReference type="ChEBI" id="CHEBI:33019"/>
        <dbReference type="ChEBI" id="CHEBI:63224"/>
        <dbReference type="ChEBI" id="CHEBI:77896"/>
        <dbReference type="EC" id="3.6.1.55"/>
    </reaction>
</comment>
<name>A0ABQ0A3Q7_9GAMM</name>